<dbReference type="Proteomes" id="UP000443353">
    <property type="component" value="Unassembled WGS sequence"/>
</dbReference>
<reference evidence="1 2" key="1">
    <citation type="submission" date="2019-12" db="EMBL/GenBank/DDBJ databases">
        <authorList>
            <person name="Li C."/>
            <person name="Zhao J."/>
        </authorList>
    </citation>
    <scope>NUCLEOTIDE SEQUENCE [LARGE SCALE GENOMIC DNA]</scope>
    <source>
        <strain evidence="1 2">NEAU-DD11</strain>
    </source>
</reference>
<dbReference type="AlphaFoldDB" id="A0A7X3KAK9"/>
<dbReference type="InterPro" id="IPR017647">
    <property type="entry name" value="Dnd_assoc_3"/>
</dbReference>
<keyword evidence="2" id="KW-1185">Reference proteome</keyword>
<protein>
    <submittedName>
        <fullName evidence="1">DNA phosphorothioation-dependent restriction protein DptF</fullName>
    </submittedName>
</protein>
<proteinExistence type="predicted"/>
<organism evidence="1 2">
    <name type="scientific">Massilia cellulosiltytica</name>
    <dbReference type="NCBI Taxonomy" id="2683234"/>
    <lineage>
        <taxon>Bacteria</taxon>
        <taxon>Pseudomonadati</taxon>
        <taxon>Pseudomonadota</taxon>
        <taxon>Betaproteobacteria</taxon>
        <taxon>Burkholderiales</taxon>
        <taxon>Oxalobacteraceae</taxon>
        <taxon>Telluria group</taxon>
        <taxon>Massilia</taxon>
    </lineage>
</organism>
<dbReference type="RefSeq" id="WP_160410693.1">
    <property type="nucleotide sequence ID" value="NZ_WSES01000012.1"/>
</dbReference>
<accession>A0A7X3KAK9</accession>
<dbReference type="EMBL" id="WSES01000012">
    <property type="protein sequence ID" value="MVW64174.1"/>
    <property type="molecule type" value="Genomic_DNA"/>
</dbReference>
<evidence type="ECO:0000313" key="2">
    <source>
        <dbReference type="Proteomes" id="UP000443353"/>
    </source>
</evidence>
<dbReference type="NCBIfam" id="TIGR03238">
    <property type="entry name" value="dnd_assoc_3"/>
    <property type="match status" value="1"/>
</dbReference>
<name>A0A7X3KAK9_9BURK</name>
<sequence length="536" mass="60658">MTTITFRDALSVLSKSSPFSVKTMSTRAPDDFDALKNWLYIQQDIEKDLRARLGQAKPGDMLFLCGSSGDGKSEILTRAYHEYHTRVKFHLDATHSFQPNQSAIEALDQVFRTAIADNQILVVGINIGMIGNYAQEGHADLPRVREAMRAFLDNVEPPAPYYFFNFEDYPKFRMENGAPIAPFAKNIMRRLTEPSADNPFHAAFTRDGVRHGEPLLYANFRLLTLDGVQDAIIANIAKARLAKDQFVTARGLLDLLHHLLTGPGYLFDNLFSGGDNELAARLAAFDPALLRTRELDQLILRYELGLPEPERDDFLAELATWNIRFTADPEPNAASLIRLLYTLQREPVGNNYHHRFADEFTDRVMVDYACVWKMHAEFDGGSDARTALRRFYTSVLTAGIFRYANRNAPELGRGEILLGEFEGVKIAGLVDLKPDFTALQALAPSTPIAFFNVVLKVGDDALKPMPFNINLFGLLLRLNQGYRPNKYDKNSIVLLDELVEQIKAFVKRNNRLKLYRQRQQISLRYEDGLIDTVGEM</sequence>
<evidence type="ECO:0000313" key="1">
    <source>
        <dbReference type="EMBL" id="MVW64174.1"/>
    </source>
</evidence>
<gene>
    <name evidence="1" type="primary">dptF</name>
    <name evidence="1" type="ORF">GPY61_30015</name>
</gene>
<comment type="caution">
    <text evidence="1">The sequence shown here is derived from an EMBL/GenBank/DDBJ whole genome shotgun (WGS) entry which is preliminary data.</text>
</comment>